<evidence type="ECO:0000256" key="1">
    <source>
        <dbReference type="ARBA" id="ARBA00004123"/>
    </source>
</evidence>
<dbReference type="Pfam" id="PF18137">
    <property type="entry name" value="WHD_ORC"/>
    <property type="match status" value="1"/>
</dbReference>
<organism evidence="13 14">
    <name type="scientific">Argiope bruennichi</name>
    <name type="common">Wasp spider</name>
    <name type="synonym">Aranea bruennichi</name>
    <dbReference type="NCBI Taxonomy" id="94029"/>
    <lineage>
        <taxon>Eukaryota</taxon>
        <taxon>Metazoa</taxon>
        <taxon>Ecdysozoa</taxon>
        <taxon>Arthropoda</taxon>
        <taxon>Chelicerata</taxon>
        <taxon>Arachnida</taxon>
        <taxon>Araneae</taxon>
        <taxon>Araneomorphae</taxon>
        <taxon>Entelegynae</taxon>
        <taxon>Araneoidea</taxon>
        <taxon>Araneidae</taxon>
        <taxon>Argiope</taxon>
    </lineage>
</organism>
<evidence type="ECO:0000259" key="10">
    <source>
        <dbReference type="Pfam" id="PF07034"/>
    </source>
</evidence>
<dbReference type="InterPro" id="IPR045663">
    <property type="entry name" value="ORC3_ins"/>
</dbReference>
<name>A0A8T0FPK9_ARGBR</name>
<dbReference type="EMBL" id="JABXBU010000003">
    <property type="protein sequence ID" value="KAF8793114.1"/>
    <property type="molecule type" value="Genomic_DNA"/>
</dbReference>
<dbReference type="GO" id="GO:0006270">
    <property type="term" value="P:DNA replication initiation"/>
    <property type="evidence" value="ECO:0007669"/>
    <property type="project" value="TreeGrafter"/>
</dbReference>
<reference evidence="13" key="2">
    <citation type="submission" date="2020-06" db="EMBL/GenBank/DDBJ databases">
        <authorList>
            <person name="Sheffer M."/>
        </authorList>
    </citation>
    <scope>NUCLEOTIDE SEQUENCE</scope>
</reference>
<evidence type="ECO:0000256" key="8">
    <source>
        <dbReference type="ARBA" id="ARBA00026084"/>
    </source>
</evidence>
<comment type="caution">
    <text evidence="13">The sequence shown here is derived from an EMBL/GenBank/DDBJ whole genome shotgun (WGS) entry which is preliminary data.</text>
</comment>
<evidence type="ECO:0000259" key="11">
    <source>
        <dbReference type="Pfam" id="PF18137"/>
    </source>
</evidence>
<evidence type="ECO:0000256" key="4">
    <source>
        <dbReference type="ARBA" id="ARBA00022553"/>
    </source>
</evidence>
<dbReference type="InterPro" id="IPR020795">
    <property type="entry name" value="ORC3"/>
</dbReference>
<keyword evidence="4" id="KW-0597">Phosphoprotein</keyword>
<gene>
    <name evidence="13" type="ORF">HNY73_004638</name>
</gene>
<keyword evidence="14" id="KW-1185">Reference proteome</keyword>
<evidence type="ECO:0000313" key="14">
    <source>
        <dbReference type="Proteomes" id="UP000807504"/>
    </source>
</evidence>
<comment type="subunit">
    <text evidence="8">Component of ORC, a complex composed of at least 6 subunits: ORC1, ORC2, ORC3, ORC4, ORC5 and ORC6. ORC is regulated in a cell-cycle dependent manner. It is sequentially assembled at the exit from anaphase of mitosis and disassembled as cells enter S phase.</text>
</comment>
<evidence type="ECO:0000313" key="13">
    <source>
        <dbReference type="EMBL" id="KAF8793114.1"/>
    </source>
</evidence>
<evidence type="ECO:0000256" key="7">
    <source>
        <dbReference type="ARBA" id="ARBA00023242"/>
    </source>
</evidence>
<evidence type="ECO:0000256" key="6">
    <source>
        <dbReference type="ARBA" id="ARBA00023125"/>
    </source>
</evidence>
<comment type="similarity">
    <text evidence="2">Belongs to the ORC3 family.</text>
</comment>
<dbReference type="AlphaFoldDB" id="A0A8T0FPK9"/>
<dbReference type="InterPro" id="IPR045667">
    <property type="entry name" value="ORC3_N"/>
</dbReference>
<dbReference type="GO" id="GO:0005656">
    <property type="term" value="C:nuclear pre-replicative complex"/>
    <property type="evidence" value="ECO:0007669"/>
    <property type="project" value="TreeGrafter"/>
</dbReference>
<dbReference type="PANTHER" id="PTHR12748">
    <property type="entry name" value="ORIGIN RECOGNITION COMPLEX SUBUNIT 3"/>
    <property type="match status" value="1"/>
</dbReference>
<dbReference type="GO" id="GO:0003688">
    <property type="term" value="F:DNA replication origin binding"/>
    <property type="evidence" value="ECO:0007669"/>
    <property type="project" value="TreeGrafter"/>
</dbReference>
<evidence type="ECO:0000259" key="12">
    <source>
        <dbReference type="Pfam" id="PF19675"/>
    </source>
</evidence>
<protein>
    <recommendedName>
        <fullName evidence="3">Origin recognition complex subunit 3</fullName>
    </recommendedName>
</protein>
<dbReference type="GO" id="GO:0005664">
    <property type="term" value="C:nuclear origin of replication recognition complex"/>
    <property type="evidence" value="ECO:0007669"/>
    <property type="project" value="InterPro"/>
</dbReference>
<comment type="function">
    <text evidence="9">Component of the origin recognition complex (ORC) that binds origins of replication. DNA-binding is ATP-dependent. The specific DNA sequences that define origins of replication have not been identified yet. ORC is required to assemble the pre-replication complex necessary to initiate DNA replication. Binds histone H3 and H4 trimethylation marks H3K9me3, H3K27me3 and H4K20me3.</text>
</comment>
<dbReference type="Pfam" id="PF19675">
    <property type="entry name" value="ORC3_ins"/>
    <property type="match status" value="1"/>
</dbReference>
<feature type="domain" description="Origin recognition complex subunit 3 N-terminal" evidence="10">
    <location>
        <begin position="8"/>
        <end position="59"/>
    </location>
</feature>
<dbReference type="GO" id="GO:0031261">
    <property type="term" value="C:DNA replication preinitiation complex"/>
    <property type="evidence" value="ECO:0007669"/>
    <property type="project" value="TreeGrafter"/>
</dbReference>
<accession>A0A8T0FPK9</accession>
<dbReference type="InterPro" id="IPR040855">
    <property type="entry name" value="ORC_WH_C"/>
</dbReference>
<evidence type="ECO:0000256" key="2">
    <source>
        <dbReference type="ARBA" id="ARBA00010977"/>
    </source>
</evidence>
<reference evidence="13" key="1">
    <citation type="journal article" date="2020" name="bioRxiv">
        <title>Chromosome-level reference genome of the European wasp spider Argiope bruennichi: a resource for studies on range expansion and evolutionary adaptation.</title>
        <authorList>
            <person name="Sheffer M.M."/>
            <person name="Hoppe A."/>
            <person name="Krehenwinkel H."/>
            <person name="Uhl G."/>
            <person name="Kuss A.W."/>
            <person name="Jensen L."/>
            <person name="Jensen C."/>
            <person name="Gillespie R.G."/>
            <person name="Hoff K.J."/>
            <person name="Prost S."/>
        </authorList>
    </citation>
    <scope>NUCLEOTIDE SEQUENCE</scope>
</reference>
<proteinExistence type="inferred from homology"/>
<evidence type="ECO:0000256" key="9">
    <source>
        <dbReference type="ARBA" id="ARBA00045241"/>
    </source>
</evidence>
<feature type="domain" description="Origin recognition complex subunit 3 winged helix C-terminal" evidence="11">
    <location>
        <begin position="319"/>
        <end position="368"/>
    </location>
</feature>
<dbReference type="PANTHER" id="PTHR12748:SF0">
    <property type="entry name" value="ORIGIN RECOGNITION COMPLEX SUBUNIT 3"/>
    <property type="match status" value="1"/>
</dbReference>
<sequence>MLLKNTQGVIISPDLPFKFGPKMFRLIVDSVLYHDFSISNLTYMLKFSLIEHFYGKTYASLCCHKSEIEKKVNQLKPKYLHALKELPSLKTYLENNPRFLSTIDDPKIFKELIVGFMKKLYENQRINLLLLKILHCLVKDLPRHPLGKQIRELYSVSLEKEISLDEGYTQSMNLIRLHSKENLMAKLETCLNIICDSYEENGINLKSVNSIKHIVEDCIERLSKISSDDFEKNLPEPLIFQNEKITSRFQLQEKIQMNLKLKRSNFEVVLSGIVQNLNMIFKNISPPSHSPLYEIFYFDDVSAAKKHLMAVPRVTSCCTLSNPHYYLQCKCCEITSPDEVRPTMPEISILYKLHLQSGKLINLYDWLEPCIGHLTPAYGLCLDEYEYE</sequence>
<keyword evidence="7" id="KW-0539">Nucleus</keyword>
<dbReference type="Proteomes" id="UP000807504">
    <property type="component" value="Unassembled WGS sequence"/>
</dbReference>
<comment type="subcellular location">
    <subcellularLocation>
        <location evidence="1">Nucleus</location>
    </subcellularLocation>
</comment>
<keyword evidence="5" id="KW-0235">DNA replication</keyword>
<evidence type="ECO:0000256" key="3">
    <source>
        <dbReference type="ARBA" id="ARBA00019085"/>
    </source>
</evidence>
<evidence type="ECO:0000256" key="5">
    <source>
        <dbReference type="ARBA" id="ARBA00022705"/>
    </source>
</evidence>
<dbReference type="Pfam" id="PF07034">
    <property type="entry name" value="ORC3_N"/>
    <property type="match status" value="1"/>
</dbReference>
<keyword evidence="6" id="KW-0238">DNA-binding</keyword>
<feature type="domain" description="Origin recognition complex subunit 3 insertion" evidence="12">
    <location>
        <begin position="73"/>
        <end position="301"/>
    </location>
</feature>